<dbReference type="EMBL" id="JAGSOH010000017">
    <property type="protein sequence ID" value="MBR7826425.1"/>
    <property type="molecule type" value="Genomic_DNA"/>
</dbReference>
<feature type="region of interest" description="Disordered" evidence="1">
    <location>
        <begin position="1"/>
        <end position="20"/>
    </location>
</feature>
<feature type="compositionally biased region" description="Low complexity" evidence="1">
    <location>
        <begin position="1"/>
        <end position="17"/>
    </location>
</feature>
<accession>A0A941IFK3</accession>
<reference evidence="2" key="1">
    <citation type="submission" date="2021-04" db="EMBL/GenBank/DDBJ databases">
        <title>Genome based classification of Actinospica acidithermotolerans sp. nov., an actinobacterium isolated from an Indonesian hot spring.</title>
        <authorList>
            <person name="Kusuma A.B."/>
            <person name="Putra K.E."/>
            <person name="Nafisah S."/>
            <person name="Loh J."/>
            <person name="Nouioui I."/>
            <person name="Goodfellow M."/>
        </authorList>
    </citation>
    <scope>NUCLEOTIDE SEQUENCE</scope>
    <source>
        <strain evidence="2">MGRD01-02</strain>
    </source>
</reference>
<name>A0A941IFK3_9ACTN</name>
<dbReference type="Proteomes" id="UP000676325">
    <property type="component" value="Unassembled WGS sequence"/>
</dbReference>
<evidence type="ECO:0000313" key="2">
    <source>
        <dbReference type="EMBL" id="MBR7826425.1"/>
    </source>
</evidence>
<gene>
    <name evidence="2" type="ORF">KDK95_08940</name>
</gene>
<organism evidence="2 3">
    <name type="scientific">Actinospica acidithermotolerans</name>
    <dbReference type="NCBI Taxonomy" id="2828514"/>
    <lineage>
        <taxon>Bacteria</taxon>
        <taxon>Bacillati</taxon>
        <taxon>Actinomycetota</taxon>
        <taxon>Actinomycetes</taxon>
        <taxon>Catenulisporales</taxon>
        <taxon>Actinospicaceae</taxon>
        <taxon>Actinospica</taxon>
    </lineage>
</organism>
<evidence type="ECO:0000313" key="3">
    <source>
        <dbReference type="Proteomes" id="UP000676325"/>
    </source>
</evidence>
<comment type="caution">
    <text evidence="2">The sequence shown here is derived from an EMBL/GenBank/DDBJ whole genome shotgun (WGS) entry which is preliminary data.</text>
</comment>
<keyword evidence="3" id="KW-1185">Reference proteome</keyword>
<dbReference type="InterPro" id="IPR001387">
    <property type="entry name" value="Cro/C1-type_HTH"/>
</dbReference>
<dbReference type="RefSeq" id="WP_212517575.1">
    <property type="nucleotide sequence ID" value="NZ_JAGSOH010000017.1"/>
</dbReference>
<evidence type="ECO:0000256" key="1">
    <source>
        <dbReference type="SAM" id="MobiDB-lite"/>
    </source>
</evidence>
<dbReference type="CDD" id="cd00093">
    <property type="entry name" value="HTH_XRE"/>
    <property type="match status" value="1"/>
</dbReference>
<sequence length="337" mass="36965">MHSGPADPGAPRGGAAEAGERAEARLARLLNTGPFDEALRAAVAASGLSLDRIQDRLKRRGSRISVATLSSWQSGRYRPERPASLLVLADLEEVLGVPPKALSALIGPPRPRGRRLAAVTDTRGLAAFSDSDPVDMESALRQVDTRWDEALTRLSTHCRLELDAQGRERGMYSRQLLRAEVDGPDRWITGFQRDDPGEPPRLRVEAPHRIGKVVENQAIGLGVAEILFDRPLSRGDIIILEYYHENGMPRPYSTSMQTALHVPVREYLMEVRFDVAALPESCYSYRTAELDADARPQERLLKPDAIGSVLAVALSAGPCRLGIRWDWGDSPPLTVGS</sequence>
<proteinExistence type="predicted"/>
<protein>
    <submittedName>
        <fullName evidence="2">Helix-turn-helix transcriptional regulator</fullName>
    </submittedName>
</protein>
<dbReference type="AlphaFoldDB" id="A0A941IFK3"/>